<protein>
    <submittedName>
        <fullName evidence="1">Fatty acid synthase alpha subunit Lsd1</fullName>
        <ecNumber evidence="1">2.3.1.86</ecNumber>
    </submittedName>
</protein>
<keyword evidence="1" id="KW-0012">Acyltransferase</keyword>
<comment type="caution">
    <text evidence="1">The sequence shown here is derived from an EMBL/GenBank/DDBJ whole genome shotgun (WGS) entry which is preliminary data.</text>
</comment>
<accession>A0ACC1HDH2</accession>
<organism evidence="1 2">
    <name type="scientific">Spiromyces aspiralis</name>
    <dbReference type="NCBI Taxonomy" id="68401"/>
    <lineage>
        <taxon>Eukaryota</taxon>
        <taxon>Fungi</taxon>
        <taxon>Fungi incertae sedis</taxon>
        <taxon>Zoopagomycota</taxon>
        <taxon>Kickxellomycotina</taxon>
        <taxon>Kickxellomycetes</taxon>
        <taxon>Kickxellales</taxon>
        <taxon>Kickxellaceae</taxon>
        <taxon>Spiromyces</taxon>
    </lineage>
</organism>
<sequence length="1013" mass="112474">MVATNPARVGKGFGEEALKYVVDSIRHHAKGLLEIVNYNVENWQYVVSGELRLLSVLSDVLSYLNMQKIDLSKLIQEMPIEKVQEKLAAIISECAEKADKIIARDGFINLERGKATIPLPGIDVPFHSSFLLPGVGPFRNFLLRKMNITDIDLSRLRHLYIPNLTAKPFDITREYFEEVYDLTQSSRVAKVLREWDDEWLSSPGEQQRLAYTLLVELLAYQFASPVRWIETQDQLFKRYNIERFIEIGPAPTLINMAARTLKFKYEAYDDAMTRRRTNLCYIKDEKELYYAYDPEPEPTGEGSAGQESSSSSDAAAPAVAAAVAAPVPAATPAATAASAEIPDTPVSAKEILHAVVAQKLKKSLDEVPISKSIRDLVGGKSTLQNEILGDLQKEFGNAVPEKSEETPLDELAESIAGFSGQLGKFTSNQVSRLISGKMPGGFSLVTAKAHLKKAYGLGPARADGLLLVGLTMEPASRLGSEDDAKAWLDKVAQEYAKRAGITYSAATAGAAGGAAGGAVAAVINSAEFEEAQRKQVSLVRSQLAALAKYLDLDLRAGDRAFEAKKIESDMLQAELDLWMAEHGEAYANGIKPSFEPLKARHFDSYWNWSRQDALVLYYEILFGKTTEVDRQVTSRAIHLMNRANETLLRYMKYRLDNTDVTKGESYKRAHDLGLMLYENCREALSHSPVYKDVGYPTGPNTTITADGDIVYREVNREGERKLLDYVKKMSEGSHLTEFSNRQTIQQSLSKVYKMIKQQDKIKKAHKQAVKTMYAEILHSLSMSSKVLENTSQGGSKVARRRSVTSAFANDEAAANGLAKKTPAKERIPFLHLKHKLSTGDWEYSPKLTSMYLEVLTDICKNGLTFENKYVLITGCGKGSIGAEILCGVLAGGAKVIVTTSRYSREAIEYYQGIYQRYGAKGSSLIVVPFNQGSQQDVNALINYIYDTDPRNGLGWDLDFVIPFAAIPERGREISDLDSLSELSHRVMLTNLLRMLGEIKTQKQKRGYDTRPAQ</sequence>
<keyword evidence="2" id="KW-1185">Reference proteome</keyword>
<dbReference type="EC" id="2.3.1.86" evidence="1"/>
<feature type="non-terminal residue" evidence="1">
    <location>
        <position position="1013"/>
    </location>
</feature>
<evidence type="ECO:0000313" key="2">
    <source>
        <dbReference type="Proteomes" id="UP001145114"/>
    </source>
</evidence>
<proteinExistence type="predicted"/>
<keyword evidence="1" id="KW-0808">Transferase</keyword>
<evidence type="ECO:0000313" key="1">
    <source>
        <dbReference type="EMBL" id="KAJ1674527.1"/>
    </source>
</evidence>
<gene>
    <name evidence="1" type="primary">fas2_3</name>
    <name evidence="1" type="ORF">EV182_003102</name>
</gene>
<reference evidence="1" key="1">
    <citation type="submission" date="2022-06" db="EMBL/GenBank/DDBJ databases">
        <title>Phylogenomic reconstructions and comparative analyses of Kickxellomycotina fungi.</title>
        <authorList>
            <person name="Reynolds N.K."/>
            <person name="Stajich J.E."/>
            <person name="Barry K."/>
            <person name="Grigoriev I.V."/>
            <person name="Crous P."/>
            <person name="Smith M.E."/>
        </authorList>
    </citation>
    <scope>NUCLEOTIDE SEQUENCE</scope>
    <source>
        <strain evidence="1">RSA 2271</strain>
    </source>
</reference>
<name>A0ACC1HDH2_9FUNG</name>
<dbReference type="EMBL" id="JAMZIH010005896">
    <property type="protein sequence ID" value="KAJ1674527.1"/>
    <property type="molecule type" value="Genomic_DNA"/>
</dbReference>
<dbReference type="Proteomes" id="UP001145114">
    <property type="component" value="Unassembled WGS sequence"/>
</dbReference>